<dbReference type="SMART" id="SM00179">
    <property type="entry name" value="EGF_CA"/>
    <property type="match status" value="1"/>
</dbReference>
<evidence type="ECO:0000256" key="3">
    <source>
        <dbReference type="ARBA" id="ARBA00022729"/>
    </source>
</evidence>
<dbReference type="PANTHER" id="PTHR11339:SF373">
    <property type="entry name" value="VWFD DOMAIN-CONTAINING PROTEIN"/>
    <property type="match status" value="1"/>
</dbReference>
<evidence type="ECO:0000259" key="11">
    <source>
        <dbReference type="PROSITE" id="PS51233"/>
    </source>
</evidence>
<dbReference type="InterPro" id="IPR024731">
    <property type="entry name" value="NELL2-like_EGF"/>
</dbReference>
<dbReference type="NCBIfam" id="NF040941">
    <property type="entry name" value="GGGWT_bact"/>
    <property type="match status" value="1"/>
</dbReference>
<reference evidence="14" key="1">
    <citation type="journal article" date="2015" name="Nat. Genet.">
        <title>The genome and transcriptome of the zoonotic hookworm Ancylostoma ceylanicum identify infection-specific gene families.</title>
        <authorList>
            <person name="Schwarz E.M."/>
            <person name="Hu Y."/>
            <person name="Antoshechkin I."/>
            <person name="Miller M.M."/>
            <person name="Sternberg P.W."/>
            <person name="Aroian R.V."/>
        </authorList>
    </citation>
    <scope>NUCLEOTIDE SEQUENCE</scope>
    <source>
        <strain evidence="14">HY135</strain>
    </source>
</reference>
<dbReference type="STRING" id="53326.A0A016USA4"/>
<keyword evidence="3" id="KW-0732">Signal</keyword>
<evidence type="ECO:0000256" key="2">
    <source>
        <dbReference type="ARBA" id="ARBA00022536"/>
    </source>
</evidence>
<dbReference type="FunFam" id="2.10.25.10:FF:000055">
    <property type="entry name" value="alpha-tectorin isoform X1"/>
    <property type="match status" value="1"/>
</dbReference>
<evidence type="ECO:0000256" key="1">
    <source>
        <dbReference type="ARBA" id="ARBA00007611"/>
    </source>
</evidence>
<evidence type="ECO:0000313" key="13">
    <source>
        <dbReference type="EMBL" id="EYC17373.1"/>
    </source>
</evidence>
<keyword evidence="14" id="KW-1185">Reference proteome</keyword>
<evidence type="ECO:0000256" key="4">
    <source>
        <dbReference type="ARBA" id="ARBA00022737"/>
    </source>
</evidence>
<keyword evidence="5" id="KW-0646">Protease inhibitor</keyword>
<dbReference type="EMBL" id="JARK01001367">
    <property type="protein sequence ID" value="EYC17373.1"/>
    <property type="molecule type" value="Genomic_DNA"/>
</dbReference>
<dbReference type="GO" id="GO:0005509">
    <property type="term" value="F:calcium ion binding"/>
    <property type="evidence" value="ECO:0007669"/>
    <property type="project" value="InterPro"/>
</dbReference>
<evidence type="ECO:0000313" key="14">
    <source>
        <dbReference type="Proteomes" id="UP000024635"/>
    </source>
</evidence>
<dbReference type="InterPro" id="IPR014716">
    <property type="entry name" value="Fibrinogen_a/b/g_C_1"/>
</dbReference>
<dbReference type="SMART" id="SM00181">
    <property type="entry name" value="EGF"/>
    <property type="match status" value="3"/>
</dbReference>
<dbReference type="Pfam" id="PF07645">
    <property type="entry name" value="EGF_CA"/>
    <property type="match status" value="1"/>
</dbReference>
<dbReference type="AlphaFoldDB" id="A0A016USA4"/>
<dbReference type="GO" id="GO:0005615">
    <property type="term" value="C:extracellular space"/>
    <property type="evidence" value="ECO:0007669"/>
    <property type="project" value="TreeGrafter"/>
</dbReference>
<evidence type="ECO:0000256" key="5">
    <source>
        <dbReference type="ARBA" id="ARBA00022900"/>
    </source>
</evidence>
<evidence type="ECO:0000259" key="12">
    <source>
        <dbReference type="PROSITE" id="PS51406"/>
    </source>
</evidence>
<evidence type="ECO:0000256" key="6">
    <source>
        <dbReference type="ARBA" id="ARBA00023157"/>
    </source>
</evidence>
<dbReference type="Pfam" id="PF00094">
    <property type="entry name" value="VWD"/>
    <property type="match status" value="1"/>
</dbReference>
<dbReference type="SMART" id="SM00832">
    <property type="entry name" value="C8"/>
    <property type="match status" value="1"/>
</dbReference>
<dbReference type="GO" id="GO:0031012">
    <property type="term" value="C:extracellular matrix"/>
    <property type="evidence" value="ECO:0007669"/>
    <property type="project" value="TreeGrafter"/>
</dbReference>
<keyword evidence="6 8" id="KW-1015">Disulfide bond</keyword>
<feature type="disulfide bond" evidence="8">
    <location>
        <begin position="470"/>
        <end position="479"/>
    </location>
</feature>
<evidence type="ECO:0000256" key="8">
    <source>
        <dbReference type="PROSITE-ProRule" id="PRU00076"/>
    </source>
</evidence>
<dbReference type="PANTHER" id="PTHR11339">
    <property type="entry name" value="EXTRACELLULAR MATRIX GLYCOPROTEIN RELATED"/>
    <property type="match status" value="1"/>
</dbReference>
<dbReference type="SMART" id="SM00216">
    <property type="entry name" value="VWD"/>
    <property type="match status" value="1"/>
</dbReference>
<name>A0A016USA4_9BILA</name>
<comment type="similarity">
    <text evidence="1">Belongs to the serine protease inhibitor-like (TIL domain-containing) family.</text>
</comment>
<dbReference type="SUPFAM" id="SSF56496">
    <property type="entry name" value="Fibrinogen C-terminal domain-like"/>
    <property type="match status" value="1"/>
</dbReference>
<comment type="caution">
    <text evidence="13">The sequence shown here is derived from an EMBL/GenBank/DDBJ whole genome shotgun (WGS) entry which is preliminary data.</text>
</comment>
<dbReference type="Gene3D" id="3.90.215.10">
    <property type="entry name" value="Gamma Fibrinogen, chain A, domain 1"/>
    <property type="match status" value="1"/>
</dbReference>
<dbReference type="InterPro" id="IPR050780">
    <property type="entry name" value="Mucin_vWF_Thrombospondin_sf"/>
</dbReference>
<dbReference type="PROSITE" id="PS51406">
    <property type="entry name" value="FIBRINOGEN_C_2"/>
    <property type="match status" value="1"/>
</dbReference>
<keyword evidence="7" id="KW-0325">Glycoprotein</keyword>
<dbReference type="InterPro" id="IPR036056">
    <property type="entry name" value="Fibrinogen-like_C"/>
</dbReference>
<dbReference type="InterPro" id="IPR036084">
    <property type="entry name" value="Ser_inhib-like_sf"/>
</dbReference>
<sequence>MAKFVLTRTPTPPTPLLSQVPRNSSSPVSKVAFGGTCPYIFSQPCTQLDAPFVYYSVRAVNAFIGSSRSVSGVSEVEVDMYNLTIHVDGRTSRFIVNGIEQHVPYYWPSKDRQLVTVKYSSGVFYMTNDQMVQVIYNVAGNLCVQVPDIPQFQGQQTLCGVGGNLDGNYKNDVIDRNGTVFQIKRNPVTYDEAFNRVEDTWITSNFIRIRSNTPACVTGEQISNLTNCDSEAAATVCDPIKQAMFHHGPFSDCYLLGNDTVETAYDNCVFDVCHAPDQKCNVLQMFAKNCRSVVNGGDIGDWRPETACPPPTCPIHSHYETCKSSCPASCADSSAPDFCDKPCSEGCTCDPGYVLDNTKISTLTCIPIDQCGCTDSNGNSHPANTPFITSDCDIRSWCTNGTLYSERYGCDANAICSVSGEQMSCVCLPGFTGNGTMCVDINECLDLKTCNADKGHGNCTNTIGSYHCDCAQFFTQPHCQNYQPRRHCADLRRYWNITDDGIYTINPPYAFVGSGSSGDATVYCDMKTDGGGWTLMSSDQSSGMANKTYQDYIEGFGAPSEQKVWLGLDLIKGMTNYENTRSYFQQMQAQCTAESAGFSLEAIQSVQHGNRYV</sequence>
<feature type="domain" description="EGF-like" evidence="10">
    <location>
        <begin position="440"/>
        <end position="480"/>
    </location>
</feature>
<dbReference type="PROSITE" id="PS01186">
    <property type="entry name" value="EGF_2"/>
    <property type="match status" value="1"/>
</dbReference>
<dbReference type="Gene3D" id="2.10.25.10">
    <property type="entry name" value="Laminin"/>
    <property type="match status" value="3"/>
</dbReference>
<dbReference type="CDD" id="cd00054">
    <property type="entry name" value="EGF_CA"/>
    <property type="match status" value="1"/>
</dbReference>
<dbReference type="Pfam" id="PF12947">
    <property type="entry name" value="EGF_3"/>
    <property type="match status" value="1"/>
</dbReference>
<evidence type="ECO:0000256" key="7">
    <source>
        <dbReference type="ARBA" id="ARBA00023180"/>
    </source>
</evidence>
<comment type="caution">
    <text evidence="8">Lacks conserved residue(s) required for the propagation of feature annotation.</text>
</comment>
<dbReference type="InterPro" id="IPR014853">
    <property type="entry name" value="VWF/SSPO/ZAN-like_Cys-rich_dom"/>
</dbReference>
<dbReference type="SUPFAM" id="SSF57567">
    <property type="entry name" value="Serine protease inhibitors"/>
    <property type="match status" value="1"/>
</dbReference>
<gene>
    <name evidence="13" type="primary">Acey_s0031.g2433</name>
    <name evidence="13" type="synonym">Acey-T01D3.6</name>
    <name evidence="13" type="ORF">Y032_0031g2433</name>
</gene>
<dbReference type="Pfam" id="PF01826">
    <property type="entry name" value="TIL"/>
    <property type="match status" value="1"/>
</dbReference>
<dbReference type="Pfam" id="PF00147">
    <property type="entry name" value="Fibrinogen_C"/>
    <property type="match status" value="1"/>
</dbReference>
<keyword evidence="5" id="KW-0722">Serine protease inhibitor</keyword>
<dbReference type="CDD" id="cd19941">
    <property type="entry name" value="TIL"/>
    <property type="match status" value="1"/>
</dbReference>
<dbReference type="InterPro" id="IPR049883">
    <property type="entry name" value="NOTCH1_EGF-like"/>
</dbReference>
<evidence type="ECO:0000256" key="9">
    <source>
        <dbReference type="SAM" id="MobiDB-lite"/>
    </source>
</evidence>
<accession>A0A016USA4</accession>
<protein>
    <submittedName>
        <fullName evidence="13">Uncharacterized protein</fullName>
    </submittedName>
</protein>
<dbReference type="OrthoDB" id="5850393at2759"/>
<proteinExistence type="inferred from homology"/>
<evidence type="ECO:0000259" key="10">
    <source>
        <dbReference type="PROSITE" id="PS50026"/>
    </source>
</evidence>
<keyword evidence="2 8" id="KW-0245">EGF-like domain</keyword>
<feature type="domain" description="VWFD" evidence="11">
    <location>
        <begin position="13"/>
        <end position="205"/>
    </location>
</feature>
<dbReference type="InterPro" id="IPR001881">
    <property type="entry name" value="EGF-like_Ca-bd_dom"/>
</dbReference>
<dbReference type="PROSITE" id="PS00010">
    <property type="entry name" value="ASX_HYDROXYL"/>
    <property type="match status" value="1"/>
</dbReference>
<organism evidence="13 14">
    <name type="scientific">Ancylostoma ceylanicum</name>
    <dbReference type="NCBI Taxonomy" id="53326"/>
    <lineage>
        <taxon>Eukaryota</taxon>
        <taxon>Metazoa</taxon>
        <taxon>Ecdysozoa</taxon>
        <taxon>Nematoda</taxon>
        <taxon>Chromadorea</taxon>
        <taxon>Rhabditida</taxon>
        <taxon>Rhabditina</taxon>
        <taxon>Rhabditomorpha</taxon>
        <taxon>Strongyloidea</taxon>
        <taxon>Ancylostomatidae</taxon>
        <taxon>Ancylostomatinae</taxon>
        <taxon>Ancylostoma</taxon>
    </lineage>
</organism>
<feature type="region of interest" description="Disordered" evidence="9">
    <location>
        <begin position="1"/>
        <end position="25"/>
    </location>
</feature>
<dbReference type="InterPro" id="IPR000742">
    <property type="entry name" value="EGF"/>
</dbReference>
<dbReference type="InterPro" id="IPR001846">
    <property type="entry name" value="VWF_type-D"/>
</dbReference>
<dbReference type="SUPFAM" id="SSF57196">
    <property type="entry name" value="EGF/Laminin"/>
    <property type="match status" value="1"/>
</dbReference>
<dbReference type="GO" id="GO:0004867">
    <property type="term" value="F:serine-type endopeptidase inhibitor activity"/>
    <property type="evidence" value="ECO:0007669"/>
    <property type="project" value="UniProtKB-KW"/>
</dbReference>
<dbReference type="Proteomes" id="UP000024635">
    <property type="component" value="Unassembled WGS sequence"/>
</dbReference>
<dbReference type="InterPro" id="IPR000152">
    <property type="entry name" value="EGF-type_Asp/Asn_hydroxyl_site"/>
</dbReference>
<feature type="domain" description="Fibrinogen C-terminal" evidence="12">
    <location>
        <begin position="479"/>
        <end position="578"/>
    </location>
</feature>
<dbReference type="InterPro" id="IPR002919">
    <property type="entry name" value="TIL_dom"/>
</dbReference>
<dbReference type="PROSITE" id="PS51233">
    <property type="entry name" value="VWFD"/>
    <property type="match status" value="1"/>
</dbReference>
<keyword evidence="4" id="KW-0677">Repeat</keyword>
<dbReference type="PROSITE" id="PS50026">
    <property type="entry name" value="EGF_3"/>
    <property type="match status" value="1"/>
</dbReference>
<dbReference type="InterPro" id="IPR002181">
    <property type="entry name" value="Fibrinogen_a/b/g_C_dom"/>
</dbReference>